<proteinExistence type="predicted"/>
<keyword evidence="4" id="KW-1185">Reference proteome</keyword>
<feature type="compositionally biased region" description="Gly residues" evidence="1">
    <location>
        <begin position="333"/>
        <end position="342"/>
    </location>
</feature>
<sequence length="342" mass="36975">MTLPLLTISKNTTLEERDPWSLFEDRRDGIFAWSILGFIFIFMLGLVIRDMCAKYRTGVLADEAKDCKELLILLVKMPFMLFTKHNLKSSCNWFTNLFRSAEHKRVIKKQAPTGLVLEEILDSDKIVKKLGGGSTSAPSSKEEEEPEQEGVRKIPGFDPNKFNVKRDGTRIPPVKLVSNLLDIHAVIPSLGDKDKKTTDSTAPTSVPTPGPSLSDSPSLSLSFSLGLLEVERERERPNVTGDESSTLVASTSIPATLYQSHGSDSSPLAQDQGDDSVTPAQGDDSVPPAHIQVNAFIPLTQSQANDSASPSHSHSDESTSQSVSHTDINTGDGSDGGDAGGD</sequence>
<dbReference type="EMBL" id="JAAGWQ010000125">
    <property type="protein sequence ID" value="KAF5665150.1"/>
    <property type="molecule type" value="Genomic_DNA"/>
</dbReference>
<dbReference type="AlphaFoldDB" id="A0A8H5WNG9"/>
<keyword evidence="2" id="KW-1133">Transmembrane helix</keyword>
<feature type="region of interest" description="Disordered" evidence="1">
    <location>
        <begin position="257"/>
        <end position="342"/>
    </location>
</feature>
<protein>
    <submittedName>
        <fullName evidence="3">Uncharacterized protein</fullName>
    </submittedName>
</protein>
<evidence type="ECO:0000256" key="1">
    <source>
        <dbReference type="SAM" id="MobiDB-lite"/>
    </source>
</evidence>
<dbReference type="Proteomes" id="UP000567885">
    <property type="component" value="Unassembled WGS sequence"/>
</dbReference>
<keyword evidence="2" id="KW-0812">Transmembrane</keyword>
<name>A0A8H5WNG9_FUSHE</name>
<gene>
    <name evidence="3" type="ORF">FHETE_6766</name>
</gene>
<reference evidence="3 4" key="1">
    <citation type="submission" date="2020-05" db="EMBL/GenBank/DDBJ databases">
        <title>Identification and distribution of gene clusters putatively required for synthesis of sphingolipid metabolism inhibitors in phylogenetically diverse species of the filamentous fungus Fusarium.</title>
        <authorList>
            <person name="Kim H.-S."/>
            <person name="Busman M."/>
            <person name="Brown D.W."/>
            <person name="Divon H."/>
            <person name="Uhlig S."/>
            <person name="Proctor R.H."/>
        </authorList>
    </citation>
    <scope>NUCLEOTIDE SEQUENCE [LARGE SCALE GENOMIC DNA]</scope>
    <source>
        <strain evidence="3 4">NRRL 20693</strain>
    </source>
</reference>
<evidence type="ECO:0000256" key="2">
    <source>
        <dbReference type="SAM" id="Phobius"/>
    </source>
</evidence>
<feature type="compositionally biased region" description="Polar residues" evidence="1">
    <location>
        <begin position="257"/>
        <end position="269"/>
    </location>
</feature>
<evidence type="ECO:0000313" key="4">
    <source>
        <dbReference type="Proteomes" id="UP000567885"/>
    </source>
</evidence>
<evidence type="ECO:0000313" key="3">
    <source>
        <dbReference type="EMBL" id="KAF5665150.1"/>
    </source>
</evidence>
<feature type="region of interest" description="Disordered" evidence="1">
    <location>
        <begin position="131"/>
        <end position="168"/>
    </location>
</feature>
<feature type="compositionally biased region" description="Low complexity" evidence="1">
    <location>
        <begin position="307"/>
        <end position="325"/>
    </location>
</feature>
<keyword evidence="2" id="KW-0472">Membrane</keyword>
<feature type="transmembrane region" description="Helical" evidence="2">
    <location>
        <begin position="30"/>
        <end position="48"/>
    </location>
</feature>
<organism evidence="3 4">
    <name type="scientific">Fusarium heterosporum</name>
    <dbReference type="NCBI Taxonomy" id="42747"/>
    <lineage>
        <taxon>Eukaryota</taxon>
        <taxon>Fungi</taxon>
        <taxon>Dikarya</taxon>
        <taxon>Ascomycota</taxon>
        <taxon>Pezizomycotina</taxon>
        <taxon>Sordariomycetes</taxon>
        <taxon>Hypocreomycetidae</taxon>
        <taxon>Hypocreales</taxon>
        <taxon>Nectriaceae</taxon>
        <taxon>Fusarium</taxon>
        <taxon>Fusarium heterosporum species complex</taxon>
    </lineage>
</organism>
<accession>A0A8H5WNG9</accession>
<dbReference type="OrthoDB" id="5089074at2759"/>
<feature type="region of interest" description="Disordered" evidence="1">
    <location>
        <begin position="191"/>
        <end position="219"/>
    </location>
</feature>
<comment type="caution">
    <text evidence="3">The sequence shown here is derived from an EMBL/GenBank/DDBJ whole genome shotgun (WGS) entry which is preliminary data.</text>
</comment>